<dbReference type="Pfam" id="PF00106">
    <property type="entry name" value="adh_short"/>
    <property type="match status" value="1"/>
</dbReference>
<comment type="similarity">
    <text evidence="1 3">Belongs to the short-chain dehydrogenases/reductases (SDR) family.</text>
</comment>
<reference evidence="5" key="2">
    <citation type="submission" date="2020-09" db="EMBL/GenBank/DDBJ databases">
        <authorList>
            <person name="Sun Q."/>
            <person name="Ohkuma M."/>
        </authorList>
    </citation>
    <scope>NUCLEOTIDE SEQUENCE</scope>
    <source>
        <strain evidence="5">JCM 4346</strain>
    </source>
</reference>
<evidence type="ECO:0000256" key="1">
    <source>
        <dbReference type="ARBA" id="ARBA00006484"/>
    </source>
</evidence>
<keyword evidence="2" id="KW-0560">Oxidoreductase</keyword>
<evidence type="ECO:0000313" key="5">
    <source>
        <dbReference type="EMBL" id="GGR47528.1"/>
    </source>
</evidence>
<evidence type="ECO:0000259" key="4">
    <source>
        <dbReference type="SMART" id="SM00822"/>
    </source>
</evidence>
<dbReference type="RefSeq" id="WP_189942532.1">
    <property type="nucleotide sequence ID" value="NZ_BMSX01000023.1"/>
</dbReference>
<evidence type="ECO:0000256" key="2">
    <source>
        <dbReference type="ARBA" id="ARBA00023002"/>
    </source>
</evidence>
<gene>
    <name evidence="5" type="ORF">GCM10010251_75720</name>
</gene>
<dbReference type="GO" id="GO:0016616">
    <property type="term" value="F:oxidoreductase activity, acting on the CH-OH group of donors, NAD or NADP as acceptor"/>
    <property type="evidence" value="ECO:0007669"/>
    <property type="project" value="UniProtKB-ARBA"/>
</dbReference>
<dbReference type="PRINTS" id="PR00080">
    <property type="entry name" value="SDRFAMILY"/>
</dbReference>
<proteinExistence type="inferred from homology"/>
<keyword evidence="6" id="KW-1185">Reference proteome</keyword>
<dbReference type="FunFam" id="3.40.50.720:FF:000047">
    <property type="entry name" value="NADP-dependent L-serine/L-allo-threonine dehydrogenase"/>
    <property type="match status" value="1"/>
</dbReference>
<dbReference type="EMBL" id="BMSX01000023">
    <property type="protein sequence ID" value="GGR47528.1"/>
    <property type="molecule type" value="Genomic_DNA"/>
</dbReference>
<dbReference type="PROSITE" id="PS00061">
    <property type="entry name" value="ADH_SHORT"/>
    <property type="match status" value="1"/>
</dbReference>
<dbReference type="PRINTS" id="PR00081">
    <property type="entry name" value="GDHRDH"/>
</dbReference>
<dbReference type="AlphaFoldDB" id="A0A918FKT6"/>
<dbReference type="PANTHER" id="PTHR44196">
    <property type="entry name" value="DEHYDROGENASE/REDUCTASE SDR FAMILY MEMBER 7B"/>
    <property type="match status" value="1"/>
</dbReference>
<dbReference type="Proteomes" id="UP000658320">
    <property type="component" value="Unassembled WGS sequence"/>
</dbReference>
<dbReference type="InterPro" id="IPR020904">
    <property type="entry name" value="Sc_DH/Rdtase_CS"/>
</dbReference>
<dbReference type="SUPFAM" id="SSF51735">
    <property type="entry name" value="NAD(P)-binding Rossmann-fold domains"/>
    <property type="match status" value="1"/>
</dbReference>
<reference evidence="5" key="1">
    <citation type="journal article" date="2014" name="Int. J. Syst. Evol. Microbiol.">
        <title>Complete genome sequence of Corynebacterium casei LMG S-19264T (=DSM 44701T), isolated from a smear-ripened cheese.</title>
        <authorList>
            <consortium name="US DOE Joint Genome Institute (JGI-PGF)"/>
            <person name="Walter F."/>
            <person name="Albersmeier A."/>
            <person name="Kalinowski J."/>
            <person name="Ruckert C."/>
        </authorList>
    </citation>
    <scope>NUCLEOTIDE SEQUENCE</scope>
    <source>
        <strain evidence="5">JCM 4346</strain>
    </source>
</reference>
<dbReference type="Gene3D" id="3.40.50.720">
    <property type="entry name" value="NAD(P)-binding Rossmann-like Domain"/>
    <property type="match status" value="1"/>
</dbReference>
<dbReference type="InterPro" id="IPR002347">
    <property type="entry name" value="SDR_fam"/>
</dbReference>
<dbReference type="GO" id="GO:0016020">
    <property type="term" value="C:membrane"/>
    <property type="evidence" value="ECO:0007669"/>
    <property type="project" value="TreeGrafter"/>
</dbReference>
<organism evidence="5 6">
    <name type="scientific">Streptomyces aurantiogriseus</name>
    <dbReference type="NCBI Taxonomy" id="66870"/>
    <lineage>
        <taxon>Bacteria</taxon>
        <taxon>Bacillati</taxon>
        <taxon>Actinomycetota</taxon>
        <taxon>Actinomycetes</taxon>
        <taxon>Kitasatosporales</taxon>
        <taxon>Streptomycetaceae</taxon>
        <taxon>Streptomyces</taxon>
    </lineage>
</organism>
<accession>A0A918FKT6</accession>
<dbReference type="InterPro" id="IPR057326">
    <property type="entry name" value="KR_dom"/>
</dbReference>
<sequence>MTDRHDNHLQGRVSVITGASSGIGAATARALAARGARVVLAARNADKLNTLVTEIRDAGGAATARITDVARLDDVEGLIEFAAGEYGPVDHLVNNAGLMLFSKWSDRAVADWDKMIDTNLRGYLHAISAVLPGMIARRSGHILNLSSVAGIRVGDASGVYSATKFFIRGITDSLRQEVGITHGIQVSMISPGVIDTGWADKVTDTEGRQIAQNLNEGAIHPDRVADAVAYALDQPADVTVNDIVIHPTRQDW</sequence>
<comment type="caution">
    <text evidence="5">The sequence shown here is derived from an EMBL/GenBank/DDBJ whole genome shotgun (WGS) entry which is preliminary data.</text>
</comment>
<dbReference type="InterPro" id="IPR036291">
    <property type="entry name" value="NAD(P)-bd_dom_sf"/>
</dbReference>
<protein>
    <submittedName>
        <fullName evidence="5">Oxidoreductase</fullName>
    </submittedName>
</protein>
<dbReference type="PANTHER" id="PTHR44196:SF1">
    <property type="entry name" value="DEHYDROGENASE_REDUCTASE SDR FAMILY MEMBER 7B"/>
    <property type="match status" value="1"/>
</dbReference>
<evidence type="ECO:0000256" key="3">
    <source>
        <dbReference type="RuleBase" id="RU000363"/>
    </source>
</evidence>
<evidence type="ECO:0000313" key="6">
    <source>
        <dbReference type="Proteomes" id="UP000658320"/>
    </source>
</evidence>
<dbReference type="SMART" id="SM00822">
    <property type="entry name" value="PKS_KR"/>
    <property type="match status" value="1"/>
</dbReference>
<feature type="domain" description="Ketoreductase" evidence="4">
    <location>
        <begin position="12"/>
        <end position="201"/>
    </location>
</feature>
<name>A0A918FKT6_9ACTN</name>